<reference evidence="2" key="1">
    <citation type="submission" date="2022-11" db="UniProtKB">
        <authorList>
            <consortium name="WormBaseParasite"/>
        </authorList>
    </citation>
    <scope>IDENTIFICATION</scope>
</reference>
<evidence type="ECO:0000313" key="1">
    <source>
        <dbReference type="Proteomes" id="UP000887579"/>
    </source>
</evidence>
<accession>A0AC34F7X6</accession>
<name>A0AC34F7X6_9BILA</name>
<protein>
    <submittedName>
        <fullName evidence="2">Tyrosine-protein phosphatase domain-containing protein</fullName>
    </submittedName>
</protein>
<organism evidence="1 2">
    <name type="scientific">Panagrolaimus sp. ES5</name>
    <dbReference type="NCBI Taxonomy" id="591445"/>
    <lineage>
        <taxon>Eukaryota</taxon>
        <taxon>Metazoa</taxon>
        <taxon>Ecdysozoa</taxon>
        <taxon>Nematoda</taxon>
        <taxon>Chromadorea</taxon>
        <taxon>Rhabditida</taxon>
        <taxon>Tylenchina</taxon>
        <taxon>Panagrolaimomorpha</taxon>
        <taxon>Panagrolaimoidea</taxon>
        <taxon>Panagrolaimidae</taxon>
        <taxon>Panagrolaimus</taxon>
    </lineage>
</organism>
<proteinExistence type="predicted"/>
<sequence>MRKQLVSVEKSLHALRKQRYAAVQTLDQYCFLHLLLIELILIFDTKVDKKRIKALKRKYLQILKQAVTPEIETSATKPETSPVPKTGNSTARSKNKTGVKAGKVNSPKPRTT</sequence>
<evidence type="ECO:0000313" key="2">
    <source>
        <dbReference type="WBParaSite" id="ES5_v2.g13386.t1"/>
    </source>
</evidence>
<dbReference type="WBParaSite" id="ES5_v2.g13386.t1">
    <property type="protein sequence ID" value="ES5_v2.g13386.t1"/>
    <property type="gene ID" value="ES5_v2.g13386"/>
</dbReference>
<dbReference type="Proteomes" id="UP000887579">
    <property type="component" value="Unplaced"/>
</dbReference>